<gene>
    <name evidence="2" type="ORF">QN277_011870</name>
</gene>
<dbReference type="EMBL" id="JAWXYG010000002">
    <property type="protein sequence ID" value="KAK4280222.1"/>
    <property type="molecule type" value="Genomic_DNA"/>
</dbReference>
<feature type="transmembrane region" description="Helical" evidence="1">
    <location>
        <begin position="33"/>
        <end position="54"/>
    </location>
</feature>
<evidence type="ECO:0000313" key="3">
    <source>
        <dbReference type="Proteomes" id="UP001293593"/>
    </source>
</evidence>
<proteinExistence type="predicted"/>
<evidence type="ECO:0000256" key="1">
    <source>
        <dbReference type="SAM" id="Phobius"/>
    </source>
</evidence>
<organism evidence="2 3">
    <name type="scientific">Acacia crassicarpa</name>
    <name type="common">northern wattle</name>
    <dbReference type="NCBI Taxonomy" id="499986"/>
    <lineage>
        <taxon>Eukaryota</taxon>
        <taxon>Viridiplantae</taxon>
        <taxon>Streptophyta</taxon>
        <taxon>Embryophyta</taxon>
        <taxon>Tracheophyta</taxon>
        <taxon>Spermatophyta</taxon>
        <taxon>Magnoliopsida</taxon>
        <taxon>eudicotyledons</taxon>
        <taxon>Gunneridae</taxon>
        <taxon>Pentapetalae</taxon>
        <taxon>rosids</taxon>
        <taxon>fabids</taxon>
        <taxon>Fabales</taxon>
        <taxon>Fabaceae</taxon>
        <taxon>Caesalpinioideae</taxon>
        <taxon>mimosoid clade</taxon>
        <taxon>Acacieae</taxon>
        <taxon>Acacia</taxon>
    </lineage>
</organism>
<protein>
    <submittedName>
        <fullName evidence="2">Uncharacterized protein</fullName>
    </submittedName>
</protein>
<evidence type="ECO:0000313" key="2">
    <source>
        <dbReference type="EMBL" id="KAK4280222.1"/>
    </source>
</evidence>
<keyword evidence="1" id="KW-1133">Transmembrane helix</keyword>
<keyword evidence="1" id="KW-0472">Membrane</keyword>
<keyword evidence="1" id="KW-0812">Transmembrane</keyword>
<keyword evidence="3" id="KW-1185">Reference proteome</keyword>
<name>A0AAE1MZR2_9FABA</name>
<reference evidence="2" key="1">
    <citation type="submission" date="2023-10" db="EMBL/GenBank/DDBJ databases">
        <title>Chromosome-level genome of the transformable northern wattle, Acacia crassicarpa.</title>
        <authorList>
            <person name="Massaro I."/>
            <person name="Sinha N.R."/>
            <person name="Poethig S."/>
            <person name="Leichty A.R."/>
        </authorList>
    </citation>
    <scope>NUCLEOTIDE SEQUENCE</scope>
    <source>
        <strain evidence="2">Acra3RX</strain>
        <tissue evidence="2">Leaf</tissue>
    </source>
</reference>
<dbReference type="Proteomes" id="UP001293593">
    <property type="component" value="Unassembled WGS sequence"/>
</dbReference>
<accession>A0AAE1MZR2</accession>
<comment type="caution">
    <text evidence="2">The sequence shown here is derived from an EMBL/GenBank/DDBJ whole genome shotgun (WGS) entry which is preliminary data.</text>
</comment>
<sequence>MKTLENLILAVDFEFLTKSPAIATTEIKRWIDLAFFIQVPISYLFPIFLFKFSIAGSTNLSSRCHCLFYCAQAVRSNLPIH</sequence>
<dbReference type="AlphaFoldDB" id="A0AAE1MZR2"/>